<dbReference type="Pfam" id="PF03706">
    <property type="entry name" value="LPG_synthase_TM"/>
    <property type="match status" value="1"/>
</dbReference>
<evidence type="ECO:0000256" key="1">
    <source>
        <dbReference type="ARBA" id="ARBA00004651"/>
    </source>
</evidence>
<keyword evidence="2" id="KW-1003">Cell membrane</keyword>
<accession>A0A381Y570</accession>
<comment type="subcellular location">
    <subcellularLocation>
        <location evidence="1">Cell membrane</location>
        <topology evidence="1">Multi-pass membrane protein</topology>
    </subcellularLocation>
</comment>
<keyword evidence="4 6" id="KW-1133">Transmembrane helix</keyword>
<gene>
    <name evidence="7" type="ORF">METZ01_LOCUS124655</name>
</gene>
<dbReference type="NCBIfam" id="TIGR00374">
    <property type="entry name" value="flippase-like domain"/>
    <property type="match status" value="1"/>
</dbReference>
<evidence type="ECO:0000256" key="6">
    <source>
        <dbReference type="SAM" id="Phobius"/>
    </source>
</evidence>
<name>A0A381Y570_9ZZZZ</name>
<feature type="transmembrane region" description="Helical" evidence="6">
    <location>
        <begin position="112"/>
        <end position="138"/>
    </location>
</feature>
<dbReference type="PANTHER" id="PTHR40277:SF1">
    <property type="entry name" value="BLL5419 PROTEIN"/>
    <property type="match status" value="1"/>
</dbReference>
<evidence type="ECO:0000256" key="2">
    <source>
        <dbReference type="ARBA" id="ARBA00022475"/>
    </source>
</evidence>
<feature type="transmembrane region" description="Helical" evidence="6">
    <location>
        <begin position="27"/>
        <end position="49"/>
    </location>
</feature>
<evidence type="ECO:0000256" key="4">
    <source>
        <dbReference type="ARBA" id="ARBA00022989"/>
    </source>
</evidence>
<evidence type="ECO:0000313" key="7">
    <source>
        <dbReference type="EMBL" id="SVA71801.1"/>
    </source>
</evidence>
<feature type="non-terminal residue" evidence="7">
    <location>
        <position position="1"/>
    </location>
</feature>
<evidence type="ECO:0000256" key="5">
    <source>
        <dbReference type="ARBA" id="ARBA00023136"/>
    </source>
</evidence>
<feature type="non-terminal residue" evidence="7">
    <location>
        <position position="147"/>
    </location>
</feature>
<dbReference type="PANTHER" id="PTHR40277">
    <property type="entry name" value="BLL5419 PROTEIN"/>
    <property type="match status" value="1"/>
</dbReference>
<evidence type="ECO:0000256" key="3">
    <source>
        <dbReference type="ARBA" id="ARBA00022692"/>
    </source>
</evidence>
<organism evidence="7">
    <name type="scientific">marine metagenome</name>
    <dbReference type="NCBI Taxonomy" id="408172"/>
    <lineage>
        <taxon>unclassified sequences</taxon>
        <taxon>metagenomes</taxon>
        <taxon>ecological metagenomes</taxon>
    </lineage>
</organism>
<sequence length="147" mass="15321">VRRSVWLRGAVSAAILAYLISRIDVGAAFTALVQVSPIHLVAVLVLVGFDRGVMISRWLLVLRSSGQQVALKSVAWIFLVSSFVGSALPASVGGDAARAYTLSRRTNDASEAIASVAIDRLFGVLSLAVLASVGVVTWGTSTDALPA</sequence>
<keyword evidence="5 6" id="KW-0472">Membrane</keyword>
<evidence type="ECO:0008006" key="8">
    <source>
        <dbReference type="Google" id="ProtNLM"/>
    </source>
</evidence>
<reference evidence="7" key="1">
    <citation type="submission" date="2018-05" db="EMBL/GenBank/DDBJ databases">
        <authorList>
            <person name="Lanie J.A."/>
            <person name="Ng W.-L."/>
            <person name="Kazmierczak K.M."/>
            <person name="Andrzejewski T.M."/>
            <person name="Davidsen T.M."/>
            <person name="Wayne K.J."/>
            <person name="Tettelin H."/>
            <person name="Glass J.I."/>
            <person name="Rusch D."/>
            <person name="Podicherti R."/>
            <person name="Tsui H.-C.T."/>
            <person name="Winkler M.E."/>
        </authorList>
    </citation>
    <scope>NUCLEOTIDE SEQUENCE</scope>
</reference>
<dbReference type="EMBL" id="UINC01017349">
    <property type="protein sequence ID" value="SVA71801.1"/>
    <property type="molecule type" value="Genomic_DNA"/>
</dbReference>
<feature type="transmembrane region" description="Helical" evidence="6">
    <location>
        <begin position="5"/>
        <end position="21"/>
    </location>
</feature>
<keyword evidence="3 6" id="KW-0812">Transmembrane</keyword>
<dbReference type="AlphaFoldDB" id="A0A381Y570"/>
<dbReference type="GO" id="GO:0005886">
    <property type="term" value="C:plasma membrane"/>
    <property type="evidence" value="ECO:0007669"/>
    <property type="project" value="UniProtKB-SubCell"/>
</dbReference>
<proteinExistence type="predicted"/>
<dbReference type="InterPro" id="IPR022791">
    <property type="entry name" value="L-PG_synthase/AglD"/>
</dbReference>
<protein>
    <recommendedName>
        <fullName evidence="8">Flippase-like domain-containing protein</fullName>
    </recommendedName>
</protein>